<dbReference type="PANTHER" id="PTHR17605:SF0">
    <property type="entry name" value="RIBOSOME BIOGENESIS PROTEIN BOP1"/>
    <property type="match status" value="1"/>
</dbReference>
<evidence type="ECO:0000256" key="2">
    <source>
        <dbReference type="SAM" id="MobiDB-lite"/>
    </source>
</evidence>
<evidence type="ECO:0000313" key="3">
    <source>
        <dbReference type="EMBL" id="CRK34220.1"/>
    </source>
</evidence>
<dbReference type="Gene3D" id="2.130.10.10">
    <property type="entry name" value="YVTN repeat-like/Quinoprotein amine dehydrogenase"/>
    <property type="match status" value="1"/>
</dbReference>
<dbReference type="GO" id="GO:0000463">
    <property type="term" value="P:maturation of LSU-rRNA from tricistronic rRNA transcript (SSU-rRNA, 5.8S rRNA, LSU-rRNA)"/>
    <property type="evidence" value="ECO:0007669"/>
    <property type="project" value="TreeGrafter"/>
</dbReference>
<feature type="non-terminal residue" evidence="3">
    <location>
        <position position="130"/>
    </location>
</feature>
<reference evidence="3 4" key="1">
    <citation type="submission" date="2015-05" db="EMBL/GenBank/DDBJ databases">
        <authorList>
            <person name="Wang D.B."/>
            <person name="Wang M."/>
        </authorList>
    </citation>
    <scope>NUCLEOTIDE SEQUENCE [LARGE SCALE GENOMIC DNA]</scope>
    <source>
        <strain evidence="3">VL1</strain>
    </source>
</reference>
<dbReference type="SUPFAM" id="SSF50998">
    <property type="entry name" value="Quinoprotein alcohol dehydrogenase-like"/>
    <property type="match status" value="1"/>
</dbReference>
<evidence type="ECO:0000313" key="4">
    <source>
        <dbReference type="Proteomes" id="UP000044602"/>
    </source>
</evidence>
<dbReference type="GO" id="GO:0043021">
    <property type="term" value="F:ribonucleoprotein complex binding"/>
    <property type="evidence" value="ECO:0007669"/>
    <property type="project" value="TreeGrafter"/>
</dbReference>
<feature type="compositionally biased region" description="Polar residues" evidence="2">
    <location>
        <begin position="94"/>
        <end position="104"/>
    </location>
</feature>
<dbReference type="InterPro" id="IPR028598">
    <property type="entry name" value="BOP1/Erb1"/>
</dbReference>
<sequence>RSLAVSPDGEWLASGGDDCTVRLWHLRTGRQEWMAKISLDEAVNAVRWRPSKETFILAAAAGEDIFLIVPPRGADGIDKASRDIIDAGFGYATNGAQPSATGTTKEPPAKWTRPGAKLEDQGVLLKVTVR</sequence>
<dbReference type="AlphaFoldDB" id="A0A0G4MJE9"/>
<dbReference type="InterPro" id="IPR001680">
    <property type="entry name" value="WD40_rpt"/>
</dbReference>
<dbReference type="InterPro" id="IPR011047">
    <property type="entry name" value="Quinoprotein_ADH-like_sf"/>
</dbReference>
<accession>A0A0G4MJE9</accession>
<proteinExistence type="predicted"/>
<feature type="non-terminal residue" evidence="3">
    <location>
        <position position="1"/>
    </location>
</feature>
<name>A0A0G4MJE9_VERLO</name>
<feature type="region of interest" description="Disordered" evidence="2">
    <location>
        <begin position="94"/>
        <end position="115"/>
    </location>
</feature>
<dbReference type="STRING" id="100787.A0A0G4MJE9"/>
<dbReference type="GO" id="GO:0070545">
    <property type="term" value="C:PeBoW complex"/>
    <property type="evidence" value="ECO:0007669"/>
    <property type="project" value="TreeGrafter"/>
</dbReference>
<feature type="repeat" description="WD" evidence="1">
    <location>
        <begin position="1"/>
        <end position="34"/>
    </location>
</feature>
<dbReference type="PROSITE" id="PS50294">
    <property type="entry name" value="WD_REPEATS_REGION"/>
    <property type="match status" value="1"/>
</dbReference>
<dbReference type="Pfam" id="PF00400">
    <property type="entry name" value="WD40"/>
    <property type="match status" value="1"/>
</dbReference>
<dbReference type="PANTHER" id="PTHR17605">
    <property type="entry name" value="RIBOSOME BIOGENESIS PROTEIN BOP1 BLOCK OF PROLIFERATION 1 PROTEIN"/>
    <property type="match status" value="1"/>
</dbReference>
<protein>
    <submittedName>
        <fullName evidence="3">Uncharacterized protein</fullName>
    </submittedName>
</protein>
<keyword evidence="1" id="KW-0853">WD repeat</keyword>
<organism evidence="3 4">
    <name type="scientific">Verticillium longisporum</name>
    <name type="common">Verticillium dahliae var. longisporum</name>
    <dbReference type="NCBI Taxonomy" id="100787"/>
    <lineage>
        <taxon>Eukaryota</taxon>
        <taxon>Fungi</taxon>
        <taxon>Dikarya</taxon>
        <taxon>Ascomycota</taxon>
        <taxon>Pezizomycotina</taxon>
        <taxon>Sordariomycetes</taxon>
        <taxon>Hypocreomycetidae</taxon>
        <taxon>Glomerellales</taxon>
        <taxon>Plectosphaerellaceae</taxon>
        <taxon>Verticillium</taxon>
    </lineage>
</organism>
<gene>
    <name evidence="3" type="ORF">BN1708_019430</name>
</gene>
<evidence type="ECO:0000256" key="1">
    <source>
        <dbReference type="PROSITE-ProRule" id="PRU00221"/>
    </source>
</evidence>
<dbReference type="GO" id="GO:0030687">
    <property type="term" value="C:preribosome, large subunit precursor"/>
    <property type="evidence" value="ECO:0007669"/>
    <property type="project" value="TreeGrafter"/>
</dbReference>
<dbReference type="Proteomes" id="UP000044602">
    <property type="component" value="Unassembled WGS sequence"/>
</dbReference>
<dbReference type="PROSITE" id="PS50082">
    <property type="entry name" value="WD_REPEATS_2"/>
    <property type="match status" value="1"/>
</dbReference>
<keyword evidence="4" id="KW-1185">Reference proteome</keyword>
<dbReference type="InterPro" id="IPR015943">
    <property type="entry name" value="WD40/YVTN_repeat-like_dom_sf"/>
</dbReference>
<dbReference type="EMBL" id="CVQH01022898">
    <property type="protein sequence ID" value="CRK34220.1"/>
    <property type="molecule type" value="Genomic_DNA"/>
</dbReference>